<dbReference type="AlphaFoldDB" id="A0A6A6BE04"/>
<accession>A0A6A6BE04</accession>
<protein>
    <submittedName>
        <fullName evidence="2">Uncharacterized protein</fullName>
    </submittedName>
</protein>
<proteinExistence type="predicted"/>
<sequence length="85" mass="9159">MAMALALGLGLGVLSMTRTSASRLVRLVRTVRGRWHCLVGGVLIDADADAEVAWTAELMTMHEVPTVWIGGWDAVFMDWPGSSMG</sequence>
<keyword evidence="3" id="KW-1185">Reference proteome</keyword>
<evidence type="ECO:0000313" key="2">
    <source>
        <dbReference type="EMBL" id="KAF2142409.1"/>
    </source>
</evidence>
<feature type="signal peptide" evidence="1">
    <location>
        <begin position="1"/>
        <end position="21"/>
    </location>
</feature>
<dbReference type="RefSeq" id="XP_033398121.1">
    <property type="nucleotide sequence ID" value="XM_033535840.1"/>
</dbReference>
<evidence type="ECO:0000313" key="3">
    <source>
        <dbReference type="Proteomes" id="UP000799438"/>
    </source>
</evidence>
<evidence type="ECO:0000256" key="1">
    <source>
        <dbReference type="SAM" id="SignalP"/>
    </source>
</evidence>
<name>A0A6A6BE04_9PEZI</name>
<dbReference type="Proteomes" id="UP000799438">
    <property type="component" value="Unassembled WGS sequence"/>
</dbReference>
<dbReference type="EMBL" id="ML995484">
    <property type="protein sequence ID" value="KAF2142409.1"/>
    <property type="molecule type" value="Genomic_DNA"/>
</dbReference>
<dbReference type="GeneID" id="54293336"/>
<organism evidence="2 3">
    <name type="scientific">Aplosporella prunicola CBS 121167</name>
    <dbReference type="NCBI Taxonomy" id="1176127"/>
    <lineage>
        <taxon>Eukaryota</taxon>
        <taxon>Fungi</taxon>
        <taxon>Dikarya</taxon>
        <taxon>Ascomycota</taxon>
        <taxon>Pezizomycotina</taxon>
        <taxon>Dothideomycetes</taxon>
        <taxon>Dothideomycetes incertae sedis</taxon>
        <taxon>Botryosphaeriales</taxon>
        <taxon>Aplosporellaceae</taxon>
        <taxon>Aplosporella</taxon>
    </lineage>
</organism>
<feature type="chain" id="PRO_5025460930" evidence="1">
    <location>
        <begin position="22"/>
        <end position="85"/>
    </location>
</feature>
<reference evidence="2" key="1">
    <citation type="journal article" date="2020" name="Stud. Mycol.">
        <title>101 Dothideomycetes genomes: a test case for predicting lifestyles and emergence of pathogens.</title>
        <authorList>
            <person name="Haridas S."/>
            <person name="Albert R."/>
            <person name="Binder M."/>
            <person name="Bloem J."/>
            <person name="Labutti K."/>
            <person name="Salamov A."/>
            <person name="Andreopoulos B."/>
            <person name="Baker S."/>
            <person name="Barry K."/>
            <person name="Bills G."/>
            <person name="Bluhm B."/>
            <person name="Cannon C."/>
            <person name="Castanera R."/>
            <person name="Culley D."/>
            <person name="Daum C."/>
            <person name="Ezra D."/>
            <person name="Gonzalez J."/>
            <person name="Henrissat B."/>
            <person name="Kuo A."/>
            <person name="Liang C."/>
            <person name="Lipzen A."/>
            <person name="Lutzoni F."/>
            <person name="Magnuson J."/>
            <person name="Mondo S."/>
            <person name="Nolan M."/>
            <person name="Ohm R."/>
            <person name="Pangilinan J."/>
            <person name="Park H.-J."/>
            <person name="Ramirez L."/>
            <person name="Alfaro M."/>
            <person name="Sun H."/>
            <person name="Tritt A."/>
            <person name="Yoshinaga Y."/>
            <person name="Zwiers L.-H."/>
            <person name="Turgeon B."/>
            <person name="Goodwin S."/>
            <person name="Spatafora J."/>
            <person name="Crous P."/>
            <person name="Grigoriev I."/>
        </authorList>
    </citation>
    <scope>NUCLEOTIDE SEQUENCE</scope>
    <source>
        <strain evidence="2">CBS 121167</strain>
    </source>
</reference>
<gene>
    <name evidence="2" type="ORF">K452DRAFT_18131</name>
</gene>
<keyword evidence="1" id="KW-0732">Signal</keyword>